<evidence type="ECO:0000256" key="8">
    <source>
        <dbReference type="ARBA" id="ARBA00023239"/>
    </source>
</evidence>
<evidence type="ECO:0000256" key="6">
    <source>
        <dbReference type="ARBA" id="ARBA00022605"/>
    </source>
</evidence>
<comment type="similarity">
    <text evidence="3 11 12">Belongs to the HisA/HisF family.</text>
</comment>
<dbReference type="GO" id="GO:0000105">
    <property type="term" value="P:L-histidine biosynthetic process"/>
    <property type="evidence" value="ECO:0007669"/>
    <property type="project" value="UniProtKB-UniRule"/>
</dbReference>
<comment type="subunit">
    <text evidence="4 11">Heterodimer of HisH and HisF.</text>
</comment>
<comment type="function">
    <text evidence="9 11">IGPS catalyzes the conversion of PRFAR and glutamine to IGP, AICAR and glutamate. The HisF subunit catalyzes the cyclization activity that produces IGP and AICAR from PRFAR using the ammonia provided by the HisH subunit.</text>
</comment>
<dbReference type="Proteomes" id="UP000294349">
    <property type="component" value="Chromosome"/>
</dbReference>
<evidence type="ECO:0000256" key="10">
    <source>
        <dbReference type="ARBA" id="ARBA00047838"/>
    </source>
</evidence>
<dbReference type="InterPro" id="IPR050064">
    <property type="entry name" value="IGPS_HisA/HisF"/>
</dbReference>
<evidence type="ECO:0000256" key="1">
    <source>
        <dbReference type="ARBA" id="ARBA00004496"/>
    </source>
</evidence>
<dbReference type="InterPro" id="IPR004651">
    <property type="entry name" value="HisF"/>
</dbReference>
<reference evidence="13 14" key="1">
    <citation type="submission" date="2019-02" db="EMBL/GenBank/DDBJ databases">
        <authorList>
            <person name="Manzano-Marin A."/>
            <person name="Manzano-Marin A."/>
        </authorList>
    </citation>
    <scope>NUCLEOTIDE SEQUENCE [LARGE SCALE GENOMIC DNA]</scope>
    <source>
        <strain evidence="13 14">BuCilaricifoliae</strain>
    </source>
</reference>
<organism evidence="13 14">
    <name type="scientific">Buchnera aphidicola</name>
    <name type="common">Cinara laricifoliae</name>
    <dbReference type="NCBI Taxonomy" id="2518977"/>
    <lineage>
        <taxon>Bacteria</taxon>
        <taxon>Pseudomonadati</taxon>
        <taxon>Pseudomonadota</taxon>
        <taxon>Gammaproteobacteria</taxon>
        <taxon>Enterobacterales</taxon>
        <taxon>Erwiniaceae</taxon>
        <taxon>Buchnera</taxon>
    </lineage>
</organism>
<evidence type="ECO:0000256" key="9">
    <source>
        <dbReference type="ARBA" id="ARBA00025475"/>
    </source>
</evidence>
<evidence type="ECO:0000256" key="5">
    <source>
        <dbReference type="ARBA" id="ARBA00022490"/>
    </source>
</evidence>
<evidence type="ECO:0000256" key="12">
    <source>
        <dbReference type="RuleBase" id="RU003657"/>
    </source>
</evidence>
<gene>
    <name evidence="11 13" type="primary">hisF</name>
    <name evidence="13" type="ORF">BUCILAFE3058_075</name>
</gene>
<comment type="subcellular location">
    <subcellularLocation>
        <location evidence="1 11">Cytoplasm</location>
    </subcellularLocation>
</comment>
<dbReference type="NCBIfam" id="TIGR00735">
    <property type="entry name" value="hisF"/>
    <property type="match status" value="1"/>
</dbReference>
<keyword evidence="8 11" id="KW-0456">Lyase</keyword>
<dbReference type="CDD" id="cd04731">
    <property type="entry name" value="HisF"/>
    <property type="match status" value="1"/>
</dbReference>
<dbReference type="EC" id="4.3.2.10" evidence="11"/>
<evidence type="ECO:0000256" key="2">
    <source>
        <dbReference type="ARBA" id="ARBA00005091"/>
    </source>
</evidence>
<dbReference type="AlphaFoldDB" id="A0A451DB26"/>
<dbReference type="FunFam" id="3.20.20.70:FF:000006">
    <property type="entry name" value="Imidazole glycerol phosphate synthase subunit HisF"/>
    <property type="match status" value="1"/>
</dbReference>
<feature type="active site" evidence="11">
    <location>
        <position position="11"/>
    </location>
</feature>
<keyword evidence="7 11" id="KW-0368">Histidine biosynthesis</keyword>
<name>A0A451DB26_9GAMM</name>
<dbReference type="OrthoDB" id="9781903at2"/>
<evidence type="ECO:0000313" key="14">
    <source>
        <dbReference type="Proteomes" id="UP000294349"/>
    </source>
</evidence>
<evidence type="ECO:0000313" key="13">
    <source>
        <dbReference type="EMBL" id="VFP83547.1"/>
    </source>
</evidence>
<sequence>MLAKRIIACLDVKNGMVVKGIQFNNHVIIGKIIELAQYYSQEGIDELVFYDIAASPEKKLLDIQWIVSIAEMINIPFSVAGGISSIRDAQEILSLGADKISINSPALKNPYLISKLADRFGVQCIVVGVDSWYDKVSKTYQVFQYTGNQNKSRVTNWKTVDWIKKIQKLGAGEIVLNTMNTDGMQNGYDIQQLKKIRKFCSVPLVASGGAGSMYDFLDVFKISKVDGALAASIFHNKSISILDLKNFLFNHGVTVRQC</sequence>
<keyword evidence="5 11" id="KW-0963">Cytoplasm</keyword>
<proteinExistence type="inferred from homology"/>
<dbReference type="InterPro" id="IPR013785">
    <property type="entry name" value="Aldolase_TIM"/>
</dbReference>
<evidence type="ECO:0000256" key="11">
    <source>
        <dbReference type="HAMAP-Rule" id="MF_01013"/>
    </source>
</evidence>
<dbReference type="PANTHER" id="PTHR21235">
    <property type="entry name" value="IMIDAZOLE GLYCEROL PHOSPHATE SYNTHASE SUBUNIT HISF/H IGP SYNTHASE SUBUNIT HISF/H"/>
    <property type="match status" value="1"/>
</dbReference>
<comment type="pathway">
    <text evidence="2 11">Amino-acid biosynthesis; L-histidine biosynthesis; L-histidine from 5-phospho-alpha-D-ribose 1-diphosphate: step 5/9.</text>
</comment>
<accession>A0A451DB26</accession>
<dbReference type="HAMAP" id="MF_01013">
    <property type="entry name" value="HisF"/>
    <property type="match status" value="1"/>
</dbReference>
<comment type="catalytic activity">
    <reaction evidence="10 11">
        <text>5-[(5-phospho-1-deoxy-D-ribulos-1-ylimino)methylamino]-1-(5-phospho-beta-D-ribosyl)imidazole-4-carboxamide + L-glutamine = D-erythro-1-(imidazol-4-yl)glycerol 3-phosphate + 5-amino-1-(5-phospho-beta-D-ribosyl)imidazole-4-carboxamide + L-glutamate + H(+)</text>
        <dbReference type="Rhea" id="RHEA:24793"/>
        <dbReference type="ChEBI" id="CHEBI:15378"/>
        <dbReference type="ChEBI" id="CHEBI:29985"/>
        <dbReference type="ChEBI" id="CHEBI:58278"/>
        <dbReference type="ChEBI" id="CHEBI:58359"/>
        <dbReference type="ChEBI" id="CHEBI:58475"/>
        <dbReference type="ChEBI" id="CHEBI:58525"/>
        <dbReference type="EC" id="4.3.2.10"/>
    </reaction>
</comment>
<dbReference type="InterPro" id="IPR006062">
    <property type="entry name" value="His_biosynth"/>
</dbReference>
<dbReference type="SUPFAM" id="SSF51366">
    <property type="entry name" value="Ribulose-phoshate binding barrel"/>
    <property type="match status" value="1"/>
</dbReference>
<feature type="active site" evidence="11">
    <location>
        <position position="130"/>
    </location>
</feature>
<dbReference type="Gene3D" id="3.20.20.70">
    <property type="entry name" value="Aldolase class I"/>
    <property type="match status" value="1"/>
</dbReference>
<dbReference type="EMBL" id="LR217717">
    <property type="protein sequence ID" value="VFP83547.1"/>
    <property type="molecule type" value="Genomic_DNA"/>
</dbReference>
<evidence type="ECO:0000256" key="4">
    <source>
        <dbReference type="ARBA" id="ARBA00011152"/>
    </source>
</evidence>
<dbReference type="UniPathway" id="UPA00031">
    <property type="reaction ID" value="UER00010"/>
</dbReference>
<dbReference type="GO" id="GO:0000107">
    <property type="term" value="F:imidazoleglycerol-phosphate synthase activity"/>
    <property type="evidence" value="ECO:0007669"/>
    <property type="project" value="UniProtKB-UniRule"/>
</dbReference>
<protein>
    <recommendedName>
        <fullName evidence="11">Imidazole glycerol phosphate synthase subunit HisF</fullName>
        <ecNumber evidence="11">4.3.2.10</ecNumber>
    </recommendedName>
    <alternativeName>
        <fullName evidence="11">IGP synthase cyclase subunit</fullName>
    </alternativeName>
    <alternativeName>
        <fullName evidence="11">IGP synthase subunit HisF</fullName>
    </alternativeName>
    <alternativeName>
        <fullName evidence="11">ImGP synthase subunit HisF</fullName>
        <shortName evidence="11">IGPS subunit HisF</shortName>
    </alternativeName>
</protein>
<dbReference type="RefSeq" id="WP_154061423.1">
    <property type="nucleotide sequence ID" value="NZ_LR217717.1"/>
</dbReference>
<keyword evidence="6 11" id="KW-0028">Amino-acid biosynthesis</keyword>
<dbReference type="PANTHER" id="PTHR21235:SF2">
    <property type="entry name" value="IMIDAZOLE GLYCEROL PHOSPHATE SYNTHASE HISHF"/>
    <property type="match status" value="1"/>
</dbReference>
<dbReference type="GO" id="GO:0005737">
    <property type="term" value="C:cytoplasm"/>
    <property type="evidence" value="ECO:0007669"/>
    <property type="project" value="UniProtKB-SubCell"/>
</dbReference>
<evidence type="ECO:0000256" key="3">
    <source>
        <dbReference type="ARBA" id="ARBA00009667"/>
    </source>
</evidence>
<dbReference type="GO" id="GO:0016829">
    <property type="term" value="F:lyase activity"/>
    <property type="evidence" value="ECO:0007669"/>
    <property type="project" value="UniProtKB-KW"/>
</dbReference>
<dbReference type="InterPro" id="IPR011060">
    <property type="entry name" value="RibuloseP-bd_barrel"/>
</dbReference>
<evidence type="ECO:0000256" key="7">
    <source>
        <dbReference type="ARBA" id="ARBA00023102"/>
    </source>
</evidence>
<dbReference type="Pfam" id="PF00977">
    <property type="entry name" value="His_biosynth"/>
    <property type="match status" value="1"/>
</dbReference>